<feature type="active site" evidence="4">
    <location>
        <position position="317"/>
    </location>
</feature>
<feature type="domain" description="Fumarate lyase N-terminal" evidence="5">
    <location>
        <begin position="11"/>
        <end position="341"/>
    </location>
</feature>
<feature type="binding site" evidence="4">
    <location>
        <begin position="97"/>
        <end position="99"/>
    </location>
    <ligand>
        <name>substrate</name>
    </ligand>
</feature>
<dbReference type="InterPro" id="IPR000362">
    <property type="entry name" value="Fumarate_lyase_fam"/>
</dbReference>
<dbReference type="HAMAP" id="MF_00743">
    <property type="entry name" value="FumaraseC"/>
    <property type="match status" value="1"/>
</dbReference>
<dbReference type="InterPro" id="IPR024083">
    <property type="entry name" value="Fumarase/histidase_N"/>
</dbReference>
<feature type="binding site" evidence="4">
    <location>
        <begin position="138"/>
        <end position="140"/>
    </location>
    <ligand>
        <name>substrate</name>
    </ligand>
</feature>
<comment type="caution">
    <text evidence="7">The sequence shown here is derived from an EMBL/GenBank/DDBJ whole genome shotgun (WGS) entry which is preliminary data.</text>
</comment>
<reference evidence="7 8" key="1">
    <citation type="submission" date="2020-02" db="EMBL/GenBank/DDBJ databases">
        <title>Genome sequence of the type strain CCBAU10050 of Rhizobium daejeonense.</title>
        <authorList>
            <person name="Gao J."/>
            <person name="Sun J."/>
        </authorList>
    </citation>
    <scope>NUCLEOTIDE SEQUENCE [LARGE SCALE GENOMIC DNA]</scope>
    <source>
        <strain evidence="7 8">CCBAU10050</strain>
    </source>
</reference>
<sequence length="462" mass="49394">MNTRTESDTFGPIEVASDRYWGAQAERSRGNFKIGWEKQPLSVVRALGIVKQAAARANMALGHLDPTLGDPIVKAAQEVIDGKLNDHFPLVVWQTGSGTQSNMNANEVISNRAIEMLGGVMGSKKPIHPNDHVNMSQSSNDTYPTAMHIACAEQIVHHLIPGLKHLHEALDAKSKAFAHIIKIGRTHTQDATPLTLGQEFSGYAAQVASAIKRIELTLPGLYELAQGGTAVGTGLNAPVGFAEKVADEIAKITDLPFVTAPNKFEALAAHDAMVFAHGAINAAAAALFKIANDIRFLGSGPRAGLGELSLPENEPGSSIMPGKVNPTQSEALTQVCAHIFGNNAAITFAGSQGHFELNVYNPMMAYNFLQSTQLLGDAARSFTDNCVVGIEAREDNIKRGVENSLMLVTALNTRLGYDTCAKIAKTAHKNGTTLRQEAVGGGYLTNEEFDELVRPELMIGPK</sequence>
<comment type="catalytic activity">
    <reaction evidence="4">
        <text>(S)-malate = fumarate + H2O</text>
        <dbReference type="Rhea" id="RHEA:12460"/>
        <dbReference type="ChEBI" id="CHEBI:15377"/>
        <dbReference type="ChEBI" id="CHEBI:15589"/>
        <dbReference type="ChEBI" id="CHEBI:29806"/>
        <dbReference type="EC" id="4.2.1.2"/>
    </reaction>
</comment>
<evidence type="ECO:0000256" key="2">
    <source>
        <dbReference type="ARBA" id="ARBA00022532"/>
    </source>
</evidence>
<feature type="binding site" evidence="4">
    <location>
        <begin position="323"/>
        <end position="325"/>
    </location>
    <ligand>
        <name>substrate</name>
    </ligand>
</feature>
<dbReference type="EC" id="4.2.1.2" evidence="4"/>
<comment type="subunit">
    <text evidence="4">Homotetramer.</text>
</comment>
<dbReference type="PRINTS" id="PR00149">
    <property type="entry name" value="FUMRATELYASE"/>
</dbReference>
<dbReference type="FunFam" id="1.10.40.30:FF:000002">
    <property type="entry name" value="Fumarate hydratase class II"/>
    <property type="match status" value="1"/>
</dbReference>
<dbReference type="UniPathway" id="UPA00223">
    <property type="reaction ID" value="UER01007"/>
</dbReference>
<dbReference type="Gene3D" id="1.10.40.30">
    <property type="entry name" value="Fumarase/aspartase (C-terminal domain)"/>
    <property type="match status" value="1"/>
</dbReference>
<feature type="active site" description="Proton donor/acceptor" evidence="4">
    <location>
        <position position="187"/>
    </location>
</feature>
<dbReference type="InterPro" id="IPR005677">
    <property type="entry name" value="Fum_hydII"/>
</dbReference>
<dbReference type="InterPro" id="IPR022761">
    <property type="entry name" value="Fumarate_lyase_N"/>
</dbReference>
<evidence type="ECO:0000256" key="1">
    <source>
        <dbReference type="ARBA" id="ARBA00009084"/>
    </source>
</evidence>
<dbReference type="GO" id="GO:0004333">
    <property type="term" value="F:fumarate hydratase activity"/>
    <property type="evidence" value="ECO:0007669"/>
    <property type="project" value="UniProtKB-UniRule"/>
</dbReference>
<protein>
    <recommendedName>
        <fullName evidence="4">Fumarate hydratase class II</fullName>
        <shortName evidence="4">Fumarase C</shortName>
        <ecNumber evidence="4">4.2.1.2</ecNumber>
    </recommendedName>
    <alternativeName>
        <fullName evidence="4">Aerobic fumarase</fullName>
    </alternativeName>
    <alternativeName>
        <fullName evidence="4">Iron-independent fumarase</fullName>
    </alternativeName>
</protein>
<evidence type="ECO:0000259" key="6">
    <source>
        <dbReference type="Pfam" id="PF10415"/>
    </source>
</evidence>
<feature type="site" description="Important for catalytic activity" evidence="4">
    <location>
        <position position="330"/>
    </location>
</feature>
<dbReference type="Pfam" id="PF10415">
    <property type="entry name" value="FumaraseC_C"/>
    <property type="match status" value="1"/>
</dbReference>
<dbReference type="SUPFAM" id="SSF48557">
    <property type="entry name" value="L-aspartase-like"/>
    <property type="match status" value="1"/>
</dbReference>
<feature type="binding site" evidence="4">
    <location>
        <position position="186"/>
    </location>
    <ligand>
        <name>substrate</name>
    </ligand>
</feature>
<dbReference type="RefSeq" id="WP_163899554.1">
    <property type="nucleotide sequence ID" value="NZ_CP048427.1"/>
</dbReference>
<comment type="subcellular location">
    <subcellularLocation>
        <location evidence="4">Cytoplasm</location>
    </subcellularLocation>
</comment>
<keyword evidence="3 4" id="KW-0456">Lyase</keyword>
<evidence type="ECO:0000313" key="8">
    <source>
        <dbReference type="Proteomes" id="UP000477849"/>
    </source>
</evidence>
<evidence type="ECO:0000256" key="3">
    <source>
        <dbReference type="ARBA" id="ARBA00023239"/>
    </source>
</evidence>
<dbReference type="Proteomes" id="UP000477849">
    <property type="component" value="Unassembled WGS sequence"/>
</dbReference>
<keyword evidence="4" id="KW-0963">Cytoplasm</keyword>
<dbReference type="FunFam" id="1.10.275.10:FF:000001">
    <property type="entry name" value="Fumarate hydratase, mitochondrial"/>
    <property type="match status" value="1"/>
</dbReference>
<dbReference type="Gene3D" id="1.10.275.10">
    <property type="entry name" value="Fumarase/aspartase (N-terminal domain)"/>
    <property type="match status" value="1"/>
</dbReference>
<dbReference type="GO" id="GO:0006099">
    <property type="term" value="P:tricarboxylic acid cycle"/>
    <property type="evidence" value="ECO:0007669"/>
    <property type="project" value="UniProtKB-UniRule"/>
</dbReference>
<accession>A0A6M1RYA1</accession>
<feature type="domain" description="Fumarase C C-terminal" evidence="6">
    <location>
        <begin position="407"/>
        <end position="459"/>
    </location>
</feature>
<evidence type="ECO:0000259" key="5">
    <source>
        <dbReference type="Pfam" id="PF00206"/>
    </source>
</evidence>
<dbReference type="PANTHER" id="PTHR11444">
    <property type="entry name" value="ASPARTATEAMMONIA/ARGININOSUCCINATE/ADENYLOSUCCINATE LYASE"/>
    <property type="match status" value="1"/>
</dbReference>
<feature type="binding site" evidence="4">
    <location>
        <position position="318"/>
    </location>
    <ligand>
        <name>substrate</name>
    </ligand>
</feature>
<evidence type="ECO:0000256" key="4">
    <source>
        <dbReference type="HAMAP-Rule" id="MF_00743"/>
    </source>
</evidence>
<dbReference type="PRINTS" id="PR00145">
    <property type="entry name" value="ARGSUCLYASE"/>
</dbReference>
<dbReference type="InterPro" id="IPR018951">
    <property type="entry name" value="Fumarase_C_C"/>
</dbReference>
<evidence type="ECO:0000313" key="7">
    <source>
        <dbReference type="EMBL" id="NGO62931.1"/>
    </source>
</evidence>
<dbReference type="InterPro" id="IPR008948">
    <property type="entry name" value="L-Aspartase-like"/>
</dbReference>
<dbReference type="GO" id="GO:0006108">
    <property type="term" value="P:malate metabolic process"/>
    <property type="evidence" value="ECO:0007669"/>
    <property type="project" value="TreeGrafter"/>
</dbReference>
<dbReference type="GO" id="GO:0005737">
    <property type="term" value="C:cytoplasm"/>
    <property type="evidence" value="ECO:0007669"/>
    <property type="project" value="UniProtKB-SubCell"/>
</dbReference>
<dbReference type="PROSITE" id="PS00163">
    <property type="entry name" value="FUMARATE_LYASES"/>
    <property type="match status" value="1"/>
</dbReference>
<dbReference type="PANTHER" id="PTHR11444:SF1">
    <property type="entry name" value="FUMARATE HYDRATASE, MITOCHONDRIAL"/>
    <property type="match status" value="1"/>
</dbReference>
<dbReference type="AlphaFoldDB" id="A0A6M1RYA1"/>
<dbReference type="EMBL" id="JAAKZH010000001">
    <property type="protein sequence ID" value="NGO62931.1"/>
    <property type="molecule type" value="Genomic_DNA"/>
</dbReference>
<dbReference type="Pfam" id="PF00206">
    <property type="entry name" value="Lyase_1"/>
    <property type="match status" value="1"/>
</dbReference>
<dbReference type="GO" id="GO:0006106">
    <property type="term" value="P:fumarate metabolic process"/>
    <property type="evidence" value="ECO:0007669"/>
    <property type="project" value="InterPro"/>
</dbReference>
<keyword evidence="8" id="KW-1185">Reference proteome</keyword>
<keyword evidence="2 4" id="KW-0816">Tricarboxylic acid cycle</keyword>
<dbReference type="InterPro" id="IPR020557">
    <property type="entry name" value="Fumarate_lyase_CS"/>
</dbReference>
<comment type="miscellaneous">
    <text evidence="4">There are 2 substrate-binding sites: the catalytic A site, and the non-catalytic B site that may play a role in the transfer of substrate or product between the active site and the solvent. Alternatively, the B site may bind allosteric effectors.</text>
</comment>
<dbReference type="FunFam" id="1.20.200.10:FF:000001">
    <property type="entry name" value="Fumarate hydratase, mitochondrial"/>
    <property type="match status" value="1"/>
</dbReference>
<dbReference type="CDD" id="cd01362">
    <property type="entry name" value="Fumarase_classII"/>
    <property type="match status" value="1"/>
</dbReference>
<gene>
    <name evidence="4 7" type="primary">fumC</name>
    <name evidence="7" type="ORF">G6N76_04540</name>
</gene>
<comment type="similarity">
    <text evidence="1 4">Belongs to the class-II fumarase/aspartase family. Fumarase subfamily.</text>
</comment>
<proteinExistence type="inferred from homology"/>
<dbReference type="NCBIfam" id="TIGR00979">
    <property type="entry name" value="fumC_II"/>
    <property type="match status" value="1"/>
</dbReference>
<comment type="pathway">
    <text evidence="4">Carbohydrate metabolism; tricarboxylic acid cycle; (S)-malate from fumarate: step 1/1.</text>
</comment>
<dbReference type="Gene3D" id="1.20.200.10">
    <property type="entry name" value="Fumarase/aspartase (Central domain)"/>
    <property type="match status" value="1"/>
</dbReference>
<comment type="function">
    <text evidence="4">Involved in the TCA cycle. Catalyzes the stereospecific interconversion of fumarate to L-malate.</text>
</comment>
<dbReference type="NCBIfam" id="NF008909">
    <property type="entry name" value="PRK12273.1"/>
    <property type="match status" value="1"/>
</dbReference>
<organism evidence="7 8">
    <name type="scientific">Rhizobium daejeonense</name>
    <dbReference type="NCBI Taxonomy" id="240521"/>
    <lineage>
        <taxon>Bacteria</taxon>
        <taxon>Pseudomonadati</taxon>
        <taxon>Pseudomonadota</taxon>
        <taxon>Alphaproteobacteria</taxon>
        <taxon>Hyphomicrobiales</taxon>
        <taxon>Rhizobiaceae</taxon>
        <taxon>Rhizobium/Agrobacterium group</taxon>
        <taxon>Rhizobium</taxon>
    </lineage>
</organism>
<feature type="binding site" description="in site B" evidence="4">
    <location>
        <begin position="128"/>
        <end position="131"/>
    </location>
    <ligand>
        <name>substrate</name>
    </ligand>
</feature>
<name>A0A6M1RYA1_9HYPH</name>